<evidence type="ECO:0000313" key="1">
    <source>
        <dbReference type="EMBL" id="RKX67697.1"/>
    </source>
</evidence>
<reference evidence="1 2" key="1">
    <citation type="submission" date="2018-06" db="EMBL/GenBank/DDBJ databases">
        <title>Extensive metabolic versatility and redundancy in microbially diverse, dynamic hydrothermal sediments.</title>
        <authorList>
            <person name="Dombrowski N."/>
            <person name="Teske A."/>
            <person name="Baker B.J."/>
        </authorList>
    </citation>
    <scope>NUCLEOTIDE SEQUENCE [LARGE SCALE GENOMIC DNA]</scope>
    <source>
        <strain evidence="1">B10_G13</strain>
    </source>
</reference>
<gene>
    <name evidence="1" type="ORF">DRP43_06310</name>
</gene>
<dbReference type="EMBL" id="QNBD01000325">
    <property type="protein sequence ID" value="RKX67697.1"/>
    <property type="molecule type" value="Genomic_DNA"/>
</dbReference>
<accession>A0A660SAI9</accession>
<organism evidence="1 2">
    <name type="scientific">candidate division TA06 bacterium</name>
    <dbReference type="NCBI Taxonomy" id="2250710"/>
    <lineage>
        <taxon>Bacteria</taxon>
        <taxon>Bacteria division TA06</taxon>
    </lineage>
</organism>
<sequence length="62" mass="7481">MILKEVSKFNDKKRKEYFAMFGKNSAEIDRWIFVQDTIWELTNLILDIQLKEIEKSLTNQND</sequence>
<name>A0A660SAI9_UNCT6</name>
<evidence type="ECO:0000313" key="2">
    <source>
        <dbReference type="Proteomes" id="UP000271125"/>
    </source>
</evidence>
<protein>
    <submittedName>
        <fullName evidence="1">Uncharacterized protein</fullName>
    </submittedName>
</protein>
<dbReference type="Proteomes" id="UP000271125">
    <property type="component" value="Unassembled WGS sequence"/>
</dbReference>
<comment type="caution">
    <text evidence="1">The sequence shown here is derived from an EMBL/GenBank/DDBJ whole genome shotgun (WGS) entry which is preliminary data.</text>
</comment>
<dbReference type="AlphaFoldDB" id="A0A660SAI9"/>
<proteinExistence type="predicted"/>